<dbReference type="GO" id="GO:0004252">
    <property type="term" value="F:serine-type endopeptidase activity"/>
    <property type="evidence" value="ECO:0007669"/>
    <property type="project" value="InterPro"/>
</dbReference>
<feature type="domain" description="Peptidase S26" evidence="2">
    <location>
        <begin position="14"/>
        <end position="159"/>
    </location>
</feature>
<dbReference type="Proteomes" id="UP000003303">
    <property type="component" value="Unassembled WGS sequence"/>
</dbReference>
<dbReference type="Pfam" id="PF10502">
    <property type="entry name" value="Peptidase_S26"/>
    <property type="match status" value="1"/>
</dbReference>
<gene>
    <name evidence="3" type="ORF">PORUE0001_0582</name>
</gene>
<keyword evidence="1" id="KW-0472">Membrane</keyword>
<keyword evidence="1" id="KW-0812">Transmembrane</keyword>
<evidence type="ECO:0000313" key="4">
    <source>
        <dbReference type="Proteomes" id="UP000003303"/>
    </source>
</evidence>
<protein>
    <recommendedName>
        <fullName evidence="2">Peptidase S26 domain-containing protein</fullName>
    </recommendedName>
</protein>
<dbReference type="EMBL" id="ACLR01000001">
    <property type="protein sequence ID" value="EEK17799.1"/>
    <property type="molecule type" value="Genomic_DNA"/>
</dbReference>
<comment type="caution">
    <text evidence="3">The sequence shown here is derived from an EMBL/GenBank/DDBJ whole genome shotgun (WGS) entry which is preliminary data.</text>
</comment>
<dbReference type="InterPro" id="IPR036286">
    <property type="entry name" value="LexA/Signal_pep-like_sf"/>
</dbReference>
<keyword evidence="4" id="KW-1185">Reference proteome</keyword>
<evidence type="ECO:0000259" key="2">
    <source>
        <dbReference type="Pfam" id="PF10502"/>
    </source>
</evidence>
<evidence type="ECO:0000256" key="1">
    <source>
        <dbReference type="SAM" id="Phobius"/>
    </source>
</evidence>
<feature type="transmembrane region" description="Helical" evidence="1">
    <location>
        <begin position="18"/>
        <end position="38"/>
    </location>
</feature>
<sequence length="161" mass="18223">MVSHSDIATRRRATWLRWGLPTIIVVLIIVGRLFFFVYRQTTPSGSSYHLMSRIAQPHRGDDVLLKLTADSLAESELILRVVGEPSDTLRFTEGKLLVLGKRGRQTFTMPLPQPLQQSSYEVVLAADEYWLLAKPPLTAKTIDSRHFGPIHRSEISATVIW</sequence>
<dbReference type="SUPFAM" id="SSF51306">
    <property type="entry name" value="LexA/Signal peptidase"/>
    <property type="match status" value="1"/>
</dbReference>
<organism evidence="3 4">
    <name type="scientific">Porphyromonas uenonis 60-3</name>
    <dbReference type="NCBI Taxonomy" id="596327"/>
    <lineage>
        <taxon>Bacteria</taxon>
        <taxon>Pseudomonadati</taxon>
        <taxon>Bacteroidota</taxon>
        <taxon>Bacteroidia</taxon>
        <taxon>Bacteroidales</taxon>
        <taxon>Porphyromonadaceae</taxon>
        <taxon>Porphyromonas</taxon>
    </lineage>
</organism>
<dbReference type="GO" id="GO:0006465">
    <property type="term" value="P:signal peptide processing"/>
    <property type="evidence" value="ECO:0007669"/>
    <property type="project" value="InterPro"/>
</dbReference>
<dbReference type="Gene3D" id="2.10.109.10">
    <property type="entry name" value="Umud Fragment, subunit A"/>
    <property type="match status" value="1"/>
</dbReference>
<accession>C2M8Z8</accession>
<reference evidence="3 4" key="1">
    <citation type="submission" date="2009-04" db="EMBL/GenBank/DDBJ databases">
        <authorList>
            <person name="Sebastian Y."/>
            <person name="Madupu R."/>
            <person name="Durkin A.S."/>
            <person name="Torralba M."/>
            <person name="Methe B."/>
            <person name="Sutton G.G."/>
            <person name="Strausberg R.L."/>
            <person name="Nelson K.E."/>
        </authorList>
    </citation>
    <scope>NUCLEOTIDE SEQUENCE [LARGE SCALE GENOMIC DNA]</scope>
    <source>
        <strain evidence="3 4">60-3</strain>
    </source>
</reference>
<name>C2M8Z8_9PORP</name>
<dbReference type="RefSeq" id="WP_007364391.1">
    <property type="nucleotide sequence ID" value="NZ_ACLR01000001.1"/>
</dbReference>
<keyword evidence="1" id="KW-1133">Transmembrane helix</keyword>
<dbReference type="STRING" id="596327.PORUE0001_0582"/>
<proteinExistence type="predicted"/>
<evidence type="ECO:0000313" key="3">
    <source>
        <dbReference type="EMBL" id="EEK17799.1"/>
    </source>
</evidence>
<dbReference type="OrthoDB" id="1012834at2"/>
<dbReference type="AlphaFoldDB" id="C2M8Z8"/>
<dbReference type="InterPro" id="IPR019533">
    <property type="entry name" value="Peptidase_S26"/>
</dbReference>